<proteinExistence type="predicted"/>
<accession>A0AAD6PRN2</accession>
<keyword evidence="2" id="KW-1185">Reference proteome</keyword>
<dbReference type="PANTHER" id="PTHR33491">
    <property type="entry name" value="OSJNBA0016N04.9 PROTEIN"/>
    <property type="match status" value="1"/>
</dbReference>
<evidence type="ECO:0000313" key="2">
    <source>
        <dbReference type="Proteomes" id="UP001164929"/>
    </source>
</evidence>
<organism evidence="1 2">
    <name type="scientific">Populus alba x Populus x berolinensis</name>
    <dbReference type="NCBI Taxonomy" id="444605"/>
    <lineage>
        <taxon>Eukaryota</taxon>
        <taxon>Viridiplantae</taxon>
        <taxon>Streptophyta</taxon>
        <taxon>Embryophyta</taxon>
        <taxon>Tracheophyta</taxon>
        <taxon>Spermatophyta</taxon>
        <taxon>Magnoliopsida</taxon>
        <taxon>eudicotyledons</taxon>
        <taxon>Gunneridae</taxon>
        <taxon>Pentapetalae</taxon>
        <taxon>rosids</taxon>
        <taxon>fabids</taxon>
        <taxon>Malpighiales</taxon>
        <taxon>Salicaceae</taxon>
        <taxon>Saliceae</taxon>
        <taxon>Populus</taxon>
    </lineage>
</organism>
<name>A0AAD6PRN2_9ROSI</name>
<evidence type="ECO:0008006" key="3">
    <source>
        <dbReference type="Google" id="ProtNLM"/>
    </source>
</evidence>
<reference evidence="1 2" key="1">
    <citation type="journal article" date="2023" name="Mol. Ecol. Resour.">
        <title>Chromosome-level genome assembly of a triploid poplar Populus alba 'Berolinensis'.</title>
        <authorList>
            <person name="Chen S."/>
            <person name="Yu Y."/>
            <person name="Wang X."/>
            <person name="Wang S."/>
            <person name="Zhang T."/>
            <person name="Zhou Y."/>
            <person name="He R."/>
            <person name="Meng N."/>
            <person name="Wang Y."/>
            <person name="Liu W."/>
            <person name="Liu Z."/>
            <person name="Liu J."/>
            <person name="Guo Q."/>
            <person name="Huang H."/>
            <person name="Sederoff R.R."/>
            <person name="Wang G."/>
            <person name="Qu G."/>
            <person name="Chen S."/>
        </authorList>
    </citation>
    <scope>NUCLEOTIDE SEQUENCE [LARGE SCALE GENOMIC DNA]</scope>
    <source>
        <strain evidence="1">SC-2020</strain>
    </source>
</reference>
<evidence type="ECO:0000313" key="1">
    <source>
        <dbReference type="EMBL" id="KAJ6958663.1"/>
    </source>
</evidence>
<comment type="caution">
    <text evidence="1">The sequence shown here is derived from an EMBL/GenBank/DDBJ whole genome shotgun (WGS) entry which is preliminary data.</text>
</comment>
<gene>
    <name evidence="1" type="ORF">NC653_040344</name>
</gene>
<sequence>MEAGCYLDKRFRIHCNSNMTPRLSINGINLEELNISVDEGTIHVKFPIFYSINNIVLMTQNDSIYGGCMSICDESSNSARNHASCNGINCCQMRIPSHLMSFNAVFKDLDGSMIGSIVVLRPLTR</sequence>
<protein>
    <recommendedName>
        <fullName evidence="3">Wall-associated receptor kinase galacturonan-binding domain-containing protein</fullName>
    </recommendedName>
</protein>
<dbReference type="EMBL" id="JAQIZT010000018">
    <property type="protein sequence ID" value="KAJ6958663.1"/>
    <property type="molecule type" value="Genomic_DNA"/>
</dbReference>
<dbReference type="Proteomes" id="UP001164929">
    <property type="component" value="Chromosome 18"/>
</dbReference>
<dbReference type="AlphaFoldDB" id="A0AAD6PRN2"/>